<dbReference type="GO" id="GO:0006749">
    <property type="term" value="P:glutathione metabolic process"/>
    <property type="evidence" value="ECO:0007669"/>
    <property type="project" value="TreeGrafter"/>
</dbReference>
<dbReference type="STRING" id="565045.NOR51B_1166"/>
<sequence>MLKLINAGPSPFGRKVMVALHEKSIPFKVEWDIPWHKDTVVTVHNPLQQLPILIADDGETVFESSYILEWIDTRFPEPPLTPSDPEARLEMGRFRVLSVGIMDALVRTNFEVSRPLEHQSQEWVQRHIRKINGGLAELDREIQDRNFVVGNELTLGDIEVGCVLGQLDFIAENIPPLKEFFAEHVPWRSDCKYLSRYADRLCQRPSFVASAPFMVDIDFASVIA</sequence>
<reference evidence="4" key="1">
    <citation type="journal article" date="2013" name="BMC Microbiol.">
        <title>Taxonomy and evolution of bacteriochlorophyll a-containing members of the OM60/NOR5 clade of marine gammaproteobacteria: description of Luminiphilus syltensis gen. nov., sp. nov., reclassification of Haliea rubra as Pseudohaliea rubra gen. nov., comb. nov., and emendation of Chromatocurvus halotolerans.</title>
        <authorList>
            <person name="Spring S."/>
            <person name="Riedel T."/>
            <person name="Sproer C."/>
            <person name="Yan S."/>
            <person name="Harder J."/>
            <person name="Fuchs B.M."/>
        </authorList>
    </citation>
    <scope>NUCLEOTIDE SEQUENCE [LARGE SCALE GENOMIC DNA]</scope>
    <source>
        <strain evidence="4">NOR51-B</strain>
    </source>
</reference>
<protein>
    <submittedName>
        <fullName evidence="3">Glutathione S-transferase, N-terminal domain</fullName>
    </submittedName>
</protein>
<gene>
    <name evidence="3" type="ORF">NOR51B_1166</name>
</gene>
<evidence type="ECO:0000313" key="4">
    <source>
        <dbReference type="Proteomes" id="UP000004699"/>
    </source>
</evidence>
<dbReference type="Pfam" id="PF13410">
    <property type="entry name" value="GST_C_2"/>
    <property type="match status" value="1"/>
</dbReference>
<dbReference type="GO" id="GO:0016034">
    <property type="term" value="F:maleylacetoacetate isomerase activity"/>
    <property type="evidence" value="ECO:0007669"/>
    <property type="project" value="TreeGrafter"/>
</dbReference>
<dbReference type="InterPro" id="IPR036282">
    <property type="entry name" value="Glutathione-S-Trfase_C_sf"/>
</dbReference>
<keyword evidence="4" id="KW-1185">Reference proteome</keyword>
<dbReference type="HOGENOM" id="CLU_011226_12_2_6"/>
<dbReference type="SUPFAM" id="SSF52833">
    <property type="entry name" value="Thioredoxin-like"/>
    <property type="match status" value="1"/>
</dbReference>
<name>B8KUH2_9GAMM</name>
<dbReference type="InterPro" id="IPR004045">
    <property type="entry name" value="Glutathione_S-Trfase_N"/>
</dbReference>
<dbReference type="PROSITE" id="PS50405">
    <property type="entry name" value="GST_CTER"/>
    <property type="match status" value="1"/>
</dbReference>
<feature type="domain" description="GST N-terminal" evidence="1">
    <location>
        <begin position="1"/>
        <end position="79"/>
    </location>
</feature>
<dbReference type="eggNOG" id="COG0625">
    <property type="taxonomic scope" value="Bacteria"/>
</dbReference>
<dbReference type="EMBL" id="DS999411">
    <property type="protein sequence ID" value="EED35221.1"/>
    <property type="molecule type" value="Genomic_DNA"/>
</dbReference>
<dbReference type="PANTHER" id="PTHR42673:SF4">
    <property type="entry name" value="MALEYLACETOACETATE ISOMERASE"/>
    <property type="match status" value="1"/>
</dbReference>
<dbReference type="AlphaFoldDB" id="B8KUH2"/>
<dbReference type="Gene3D" id="1.20.1050.10">
    <property type="match status" value="1"/>
</dbReference>
<dbReference type="InterPro" id="IPR036249">
    <property type="entry name" value="Thioredoxin-like_sf"/>
</dbReference>
<feature type="domain" description="GST C-terminal" evidence="2">
    <location>
        <begin position="87"/>
        <end position="224"/>
    </location>
</feature>
<dbReference type="PANTHER" id="PTHR42673">
    <property type="entry name" value="MALEYLACETOACETATE ISOMERASE"/>
    <property type="match status" value="1"/>
</dbReference>
<dbReference type="Proteomes" id="UP000004699">
    <property type="component" value="Unassembled WGS sequence"/>
</dbReference>
<dbReference type="SFLD" id="SFLDS00019">
    <property type="entry name" value="Glutathione_Transferase_(cytos"/>
    <property type="match status" value="1"/>
</dbReference>
<evidence type="ECO:0000259" key="1">
    <source>
        <dbReference type="PROSITE" id="PS50404"/>
    </source>
</evidence>
<dbReference type="RefSeq" id="WP_009019967.1">
    <property type="nucleotide sequence ID" value="NZ_DS999411.1"/>
</dbReference>
<dbReference type="PROSITE" id="PS50404">
    <property type="entry name" value="GST_NTER"/>
    <property type="match status" value="1"/>
</dbReference>
<dbReference type="GO" id="GO:0006559">
    <property type="term" value="P:L-phenylalanine catabolic process"/>
    <property type="evidence" value="ECO:0007669"/>
    <property type="project" value="TreeGrafter"/>
</dbReference>
<dbReference type="Pfam" id="PF13409">
    <property type="entry name" value="GST_N_2"/>
    <property type="match status" value="1"/>
</dbReference>
<dbReference type="Gene3D" id="3.40.30.10">
    <property type="entry name" value="Glutaredoxin"/>
    <property type="match status" value="1"/>
</dbReference>
<dbReference type="OrthoDB" id="9810080at2"/>
<dbReference type="GO" id="GO:0004364">
    <property type="term" value="F:glutathione transferase activity"/>
    <property type="evidence" value="ECO:0007669"/>
    <property type="project" value="TreeGrafter"/>
</dbReference>
<organism evidence="3 4">
    <name type="scientific">Luminiphilus syltensis NOR5-1B</name>
    <dbReference type="NCBI Taxonomy" id="565045"/>
    <lineage>
        <taxon>Bacteria</taxon>
        <taxon>Pseudomonadati</taxon>
        <taxon>Pseudomonadota</taxon>
        <taxon>Gammaproteobacteria</taxon>
        <taxon>Cellvibrionales</taxon>
        <taxon>Halieaceae</taxon>
        <taxon>Luminiphilus</taxon>
    </lineage>
</organism>
<proteinExistence type="predicted"/>
<dbReference type="InterPro" id="IPR010987">
    <property type="entry name" value="Glutathione-S-Trfase_C-like"/>
</dbReference>
<dbReference type="SUPFAM" id="SSF47616">
    <property type="entry name" value="GST C-terminal domain-like"/>
    <property type="match status" value="1"/>
</dbReference>
<evidence type="ECO:0000259" key="2">
    <source>
        <dbReference type="PROSITE" id="PS50405"/>
    </source>
</evidence>
<dbReference type="InterPro" id="IPR040079">
    <property type="entry name" value="Glutathione_S-Trfase"/>
</dbReference>
<accession>B8KUH2</accession>
<keyword evidence="3" id="KW-0808">Transferase</keyword>
<evidence type="ECO:0000313" key="3">
    <source>
        <dbReference type="EMBL" id="EED35221.1"/>
    </source>
</evidence>